<dbReference type="AlphaFoldDB" id="A0AAW4PDZ8"/>
<keyword evidence="4" id="KW-1185">Reference proteome</keyword>
<name>A0AAW4PDZ8_9EURY</name>
<evidence type="ECO:0000259" key="2">
    <source>
        <dbReference type="Pfam" id="PF26296"/>
    </source>
</evidence>
<dbReference type="InterPro" id="IPR058393">
    <property type="entry name" value="DUF8080"/>
</dbReference>
<sequence length="232" mass="24416">MVSFDCTTIRHDGVTLVTARLRGIDEPTRVRVRNRLDGPVWPPRRRGTPEAGWTDSGFEAVVGPGSHALGYATPASPADPAAELCDVTPAPDAVPVGDRTETAADVVRELGDPSPPADAVPIDAATDEPSETRSRAPARSPESSVRLPDEIDSWLVAMAHRVERAEALAAAETLQEATTAVGDAGGLAGVRTLADAAERDERRLRAVARRAEALADRRAAASVPVETLARLA</sequence>
<dbReference type="EMBL" id="RKLT01000004">
    <property type="protein sequence ID" value="MBX0295870.1"/>
    <property type="molecule type" value="Genomic_DNA"/>
</dbReference>
<proteinExistence type="predicted"/>
<feature type="region of interest" description="Disordered" evidence="1">
    <location>
        <begin position="109"/>
        <end position="146"/>
    </location>
</feature>
<feature type="compositionally biased region" description="Low complexity" evidence="1">
    <location>
        <begin position="135"/>
        <end position="146"/>
    </location>
</feature>
<protein>
    <recommendedName>
        <fullName evidence="2">DUF8080 domain-containing protein</fullName>
    </recommendedName>
</protein>
<evidence type="ECO:0000313" key="4">
    <source>
        <dbReference type="Proteomes" id="UP001430455"/>
    </source>
</evidence>
<dbReference type="Proteomes" id="UP001430455">
    <property type="component" value="Unassembled WGS sequence"/>
</dbReference>
<dbReference type="Pfam" id="PF26296">
    <property type="entry name" value="DUF8080"/>
    <property type="match status" value="1"/>
</dbReference>
<comment type="caution">
    <text evidence="3">The sequence shown here is derived from an EMBL/GenBank/DDBJ whole genome shotgun (WGS) entry which is preliminary data.</text>
</comment>
<accession>A0AAW4PDZ8</accession>
<reference evidence="3 4" key="1">
    <citation type="submission" date="2021-06" db="EMBL/GenBank/DDBJ databases">
        <title>Halomicroarcula sp. a new haloarchaeum isolated from saline soil.</title>
        <authorList>
            <person name="Duran-Viseras A."/>
            <person name="Sanchez-Porro C."/>
            <person name="Ventosa A."/>
        </authorList>
    </citation>
    <scope>NUCLEOTIDE SEQUENCE [LARGE SCALE GENOMIC DNA]</scope>
    <source>
        <strain evidence="3 4">F27</strain>
    </source>
</reference>
<dbReference type="InterPro" id="IPR057179">
    <property type="entry name" value="DUF7857"/>
</dbReference>
<organism evidence="3 4">
    <name type="scientific">Haloarcula nitratireducens</name>
    <dbReference type="NCBI Taxonomy" id="2487749"/>
    <lineage>
        <taxon>Archaea</taxon>
        <taxon>Methanobacteriati</taxon>
        <taxon>Methanobacteriota</taxon>
        <taxon>Stenosarchaea group</taxon>
        <taxon>Halobacteria</taxon>
        <taxon>Halobacteriales</taxon>
        <taxon>Haloarculaceae</taxon>
        <taxon>Haloarcula</taxon>
    </lineage>
</organism>
<gene>
    <name evidence="3" type="ORF">EGH23_13385</name>
</gene>
<dbReference type="RefSeq" id="WP_220580488.1">
    <property type="nucleotide sequence ID" value="NZ_RKLT01000004.1"/>
</dbReference>
<evidence type="ECO:0000256" key="1">
    <source>
        <dbReference type="SAM" id="MobiDB-lite"/>
    </source>
</evidence>
<feature type="domain" description="DUF8080" evidence="2">
    <location>
        <begin position="148"/>
        <end position="221"/>
    </location>
</feature>
<evidence type="ECO:0000313" key="3">
    <source>
        <dbReference type="EMBL" id="MBX0295870.1"/>
    </source>
</evidence>
<dbReference type="Pfam" id="PF25256">
    <property type="entry name" value="DUF7857"/>
    <property type="match status" value="1"/>
</dbReference>